<dbReference type="InterPro" id="IPR006259">
    <property type="entry name" value="Adenyl_kin_sub"/>
</dbReference>
<dbReference type="FunFam" id="3.40.50.300:FF:000106">
    <property type="entry name" value="Adenylate kinase mitochondrial"/>
    <property type="match status" value="1"/>
</dbReference>
<keyword evidence="5 7" id="KW-0496">Mitochondrion</keyword>
<dbReference type="NCBIfam" id="TIGR01351">
    <property type="entry name" value="adk"/>
    <property type="match status" value="1"/>
</dbReference>
<feature type="region of interest" description="NMPbind" evidence="7">
    <location>
        <begin position="123"/>
        <end position="152"/>
    </location>
</feature>
<dbReference type="CDD" id="cd01428">
    <property type="entry name" value="ADK"/>
    <property type="match status" value="1"/>
</dbReference>
<dbReference type="Pfam" id="PF00406">
    <property type="entry name" value="ADK"/>
    <property type="match status" value="1"/>
</dbReference>
<feature type="region of interest" description="LID" evidence="7">
    <location>
        <begin position="213"/>
        <end position="250"/>
    </location>
</feature>
<dbReference type="InterPro" id="IPR000850">
    <property type="entry name" value="Adenylat/UMP-CMP_kin"/>
</dbReference>
<feature type="binding site" evidence="7">
    <location>
        <position position="184"/>
    </location>
    <ligand>
        <name>AMP</name>
        <dbReference type="ChEBI" id="CHEBI:456215"/>
    </ligand>
</feature>
<dbReference type="PRINTS" id="PR00094">
    <property type="entry name" value="ADENYLTKNASE"/>
</dbReference>
<evidence type="ECO:0000259" key="8">
    <source>
        <dbReference type="Pfam" id="PF05191"/>
    </source>
</evidence>
<evidence type="ECO:0000256" key="2">
    <source>
        <dbReference type="ARBA" id="ARBA00022679"/>
    </source>
</evidence>
<dbReference type="GO" id="GO:0046033">
    <property type="term" value="P:AMP metabolic process"/>
    <property type="evidence" value="ECO:0007669"/>
    <property type="project" value="UniProtKB-UniRule"/>
</dbReference>
<dbReference type="Pfam" id="PF05191">
    <property type="entry name" value="ADK_lid"/>
    <property type="match status" value="1"/>
</dbReference>
<dbReference type="EC" id="2.7.4.10" evidence="7"/>
<comment type="function">
    <text evidence="7">Involved in maintaining the homeostasis of cellular nucleotides by catalyzing the interconversion of nucleoside phosphates. Has GTP:AMP phosphotransferase and ITP:AMP phosphotransferase activities.</text>
</comment>
<dbReference type="EMBL" id="QOIP01000007">
    <property type="protein sequence ID" value="RLU20530.1"/>
    <property type="molecule type" value="Genomic_DNA"/>
</dbReference>
<dbReference type="PANTHER" id="PTHR23359">
    <property type="entry name" value="NUCLEOTIDE KINASE"/>
    <property type="match status" value="1"/>
</dbReference>
<gene>
    <name evidence="7" type="primary">Adk3</name>
    <name evidence="9" type="ORF">DMN91_007140</name>
</gene>
<sequence>MVGQLISPYHRSRVSKFARRSDTAEAVGARWGKRGWDKGRTPAAGHADPCSDLVVVVGRCGTRLRPEERSIVAHYPGAAMVTISTCRAAAAAAFRAVILGAPASGKGTVSSRIVRQFDVAHISSGDKLRRHVTAGTDLGKEVKKYLDNGSFVPDDTMISLISNEIESVAARNWLLDGFPRTVAQAERLQELHSINLVLNLVVPTSVILERVRNRWIHPPSGRVYNLGFNDPRVPGKDDVTGEPLSQREDDKLQVVQKRLRDYATKTEPVVQFYREIGVLKDFRGNTTDEMWPAIRSCVAQYI</sequence>
<dbReference type="InterPro" id="IPR027417">
    <property type="entry name" value="P-loop_NTPase"/>
</dbReference>
<dbReference type="GO" id="GO:0005524">
    <property type="term" value="F:ATP binding"/>
    <property type="evidence" value="ECO:0007669"/>
    <property type="project" value="InterPro"/>
</dbReference>
<dbReference type="GO" id="GO:0006172">
    <property type="term" value="P:ADP biosynthetic process"/>
    <property type="evidence" value="ECO:0007669"/>
    <property type="project" value="UniProtKB-UniRule"/>
</dbReference>
<dbReference type="HAMAP" id="MF_03169">
    <property type="entry name" value="Adenylate_kinase_AK3"/>
    <property type="match status" value="1"/>
</dbReference>
<evidence type="ECO:0000256" key="4">
    <source>
        <dbReference type="ARBA" id="ARBA00022777"/>
    </source>
</evidence>
<feature type="binding site" evidence="7">
    <location>
        <position position="287"/>
    </location>
    <ligand>
        <name>GTP</name>
        <dbReference type="ChEBI" id="CHEBI:37565"/>
    </ligand>
</feature>
<comment type="subcellular location">
    <subcellularLocation>
        <location evidence="1 7">Mitochondrion matrix</location>
    </subcellularLocation>
</comment>
<keyword evidence="4 7" id="KW-0418">Kinase</keyword>
<organism evidence="9">
    <name type="scientific">Ooceraea biroi</name>
    <name type="common">Clonal raider ant</name>
    <name type="synonym">Cerapachys biroi</name>
    <dbReference type="NCBI Taxonomy" id="2015173"/>
    <lineage>
        <taxon>Eukaryota</taxon>
        <taxon>Metazoa</taxon>
        <taxon>Ecdysozoa</taxon>
        <taxon>Arthropoda</taxon>
        <taxon>Hexapoda</taxon>
        <taxon>Insecta</taxon>
        <taxon>Pterygota</taxon>
        <taxon>Neoptera</taxon>
        <taxon>Endopterygota</taxon>
        <taxon>Hymenoptera</taxon>
        <taxon>Apocrita</taxon>
        <taxon>Aculeata</taxon>
        <taxon>Formicoidea</taxon>
        <taxon>Formicidae</taxon>
        <taxon>Dorylinae</taxon>
        <taxon>Ooceraea</taxon>
    </lineage>
</organism>
<dbReference type="AlphaFoldDB" id="A0A3L8DJD3"/>
<dbReference type="SUPFAM" id="SSF52540">
    <property type="entry name" value="P-loop containing nucleoside triphosphate hydrolases"/>
    <property type="match status" value="1"/>
</dbReference>
<proteinExistence type="inferred from homology"/>
<feature type="domain" description="Adenylate kinase active site lid" evidence="8">
    <location>
        <begin position="214"/>
        <end position="249"/>
    </location>
</feature>
<comment type="caution">
    <text evidence="7">Lacks conserved residue(s) required for the propagation of feature annotation.</text>
</comment>
<dbReference type="GO" id="GO:0005759">
    <property type="term" value="C:mitochondrial matrix"/>
    <property type="evidence" value="ECO:0007669"/>
    <property type="project" value="UniProtKB-SubCell"/>
</dbReference>
<evidence type="ECO:0000256" key="1">
    <source>
        <dbReference type="ARBA" id="ARBA00004305"/>
    </source>
</evidence>
<reference evidence="9" key="1">
    <citation type="journal article" date="2018" name="Genome Res.">
        <title>The genomic architecture and molecular evolution of ant odorant receptors.</title>
        <authorList>
            <person name="McKenzie S.K."/>
            <person name="Kronauer D.J.C."/>
        </authorList>
    </citation>
    <scope>NUCLEOTIDE SEQUENCE [LARGE SCALE GENOMIC DNA]</scope>
    <source>
        <strain evidence="9">Clonal line C1</strain>
    </source>
</reference>
<dbReference type="Gene3D" id="3.40.50.300">
    <property type="entry name" value="P-loop containing nucleotide triphosphate hydrolases"/>
    <property type="match status" value="1"/>
</dbReference>
<keyword evidence="3 7" id="KW-0547">Nucleotide-binding</keyword>
<name>A0A3L8DJD3_OOCBI</name>
<feature type="binding site" evidence="7">
    <location>
        <position position="129"/>
    </location>
    <ligand>
        <name>AMP</name>
        <dbReference type="ChEBI" id="CHEBI:456215"/>
    </ligand>
</feature>
<dbReference type="InterPro" id="IPR007862">
    <property type="entry name" value="Adenylate_kinase_lid-dom"/>
</dbReference>
<evidence type="ECO:0000256" key="7">
    <source>
        <dbReference type="HAMAP-Rule" id="MF_03169"/>
    </source>
</evidence>
<comment type="caution">
    <text evidence="9">The sequence shown here is derived from an EMBL/GenBank/DDBJ whole genome shotgun (WGS) entry which is preliminary data.</text>
</comment>
<evidence type="ECO:0000313" key="9">
    <source>
        <dbReference type="EMBL" id="RLU20530.1"/>
    </source>
</evidence>
<feature type="binding site" evidence="7">
    <location>
        <position position="124"/>
    </location>
    <ligand>
        <name>AMP</name>
        <dbReference type="ChEBI" id="CHEBI:456215"/>
    </ligand>
</feature>
<protein>
    <recommendedName>
        <fullName evidence="7">GTP:AMP phosphotransferase, mitochondrial</fullName>
        <ecNumber evidence="7">2.7.4.10</ecNumber>
    </recommendedName>
    <alternativeName>
        <fullName evidence="7">Adenylate kinase 3</fullName>
        <shortName evidence="7">AK 3</shortName>
    </alternativeName>
</protein>
<comment type="subunit">
    <text evidence="7">Monomer.</text>
</comment>
<feature type="binding site" evidence="7">
    <location>
        <position position="214"/>
    </location>
    <ligand>
        <name>GTP</name>
        <dbReference type="ChEBI" id="CHEBI:37565"/>
    </ligand>
</feature>
<comment type="domain">
    <text evidence="7">Consists of three domains, a large central CORE domain and two small peripheral domains, NMPbind and LID, which undergo movements during catalysis. The LID domain closes over the site of phosphoryl transfer upon GTP binding. Assembling and dissambling the active center during each catalytic cycle provides an effective means to prevent GTP hydrolysis.</text>
</comment>
<evidence type="ECO:0000256" key="3">
    <source>
        <dbReference type="ARBA" id="ARBA00022741"/>
    </source>
</evidence>
<dbReference type="PROSITE" id="PS00113">
    <property type="entry name" value="ADENYLATE_KINASE"/>
    <property type="match status" value="1"/>
</dbReference>
<dbReference type="HAMAP" id="MF_00235">
    <property type="entry name" value="Adenylate_kinase_Adk"/>
    <property type="match status" value="1"/>
</dbReference>
<reference evidence="9" key="2">
    <citation type="submission" date="2018-07" db="EMBL/GenBank/DDBJ databases">
        <authorList>
            <person name="Mckenzie S.K."/>
            <person name="Kronauer D.J.C."/>
        </authorList>
    </citation>
    <scope>NUCLEOTIDE SEQUENCE</scope>
    <source>
        <strain evidence="9">Clonal line C1</strain>
    </source>
</reference>
<accession>A0A3L8DJD3</accession>
<dbReference type="GO" id="GO:0046039">
    <property type="term" value="P:GTP metabolic process"/>
    <property type="evidence" value="ECO:0007669"/>
    <property type="project" value="UniProtKB-UniRule"/>
</dbReference>
<keyword evidence="6 7" id="KW-0342">GTP-binding</keyword>
<comment type="similarity">
    <text evidence="7">Belongs to the adenylate kinase family. AK3 subfamily.</text>
</comment>
<feature type="binding site" evidence="7">
    <location>
        <begin position="177"/>
        <end position="180"/>
    </location>
    <ligand>
        <name>AMP</name>
        <dbReference type="ChEBI" id="CHEBI:456215"/>
    </ligand>
</feature>
<dbReference type="OrthoDB" id="439792at2759"/>
<dbReference type="InterPro" id="IPR028586">
    <property type="entry name" value="AK3/Ak4_mitochondrial"/>
</dbReference>
<feature type="binding site" evidence="7">
    <location>
        <position position="247"/>
    </location>
    <ligand>
        <name>AMP</name>
        <dbReference type="ChEBI" id="CHEBI:456215"/>
    </ligand>
</feature>
<feature type="binding site" evidence="7">
    <location>
        <position position="258"/>
    </location>
    <ligand>
        <name>AMP</name>
        <dbReference type="ChEBI" id="CHEBI:456215"/>
    </ligand>
</feature>
<dbReference type="InterPro" id="IPR033690">
    <property type="entry name" value="Adenylat_kinase_CS"/>
</dbReference>
<dbReference type="GO" id="GO:0005525">
    <property type="term" value="F:GTP binding"/>
    <property type="evidence" value="ECO:0007669"/>
    <property type="project" value="UniProtKB-KW"/>
</dbReference>
<keyword evidence="2 7" id="KW-0808">Transferase</keyword>
<evidence type="ECO:0000256" key="6">
    <source>
        <dbReference type="ARBA" id="ARBA00023134"/>
    </source>
</evidence>
<dbReference type="GO" id="GO:0046899">
    <property type="term" value="F:nucleoside triphosphate adenylate kinase activity"/>
    <property type="evidence" value="ECO:0007669"/>
    <property type="project" value="UniProtKB-UniRule"/>
</dbReference>
<feature type="binding site" evidence="7">
    <location>
        <begin position="223"/>
        <end position="224"/>
    </location>
    <ligand>
        <name>GTP</name>
        <dbReference type="ChEBI" id="CHEBI:37565"/>
    </ligand>
</feature>
<dbReference type="Proteomes" id="UP000279307">
    <property type="component" value="Chromosome 7"/>
</dbReference>
<comment type="catalytic activity">
    <reaction evidence="7">
        <text>a ribonucleoside 5'-triphosphate + AMP = a ribonucleoside 5'-diphosphate + ADP</text>
        <dbReference type="Rhea" id="RHEA:13749"/>
        <dbReference type="ChEBI" id="CHEBI:57930"/>
        <dbReference type="ChEBI" id="CHEBI:61557"/>
        <dbReference type="ChEBI" id="CHEBI:456215"/>
        <dbReference type="ChEBI" id="CHEBI:456216"/>
        <dbReference type="EC" id="2.7.4.10"/>
    </reaction>
</comment>
<evidence type="ECO:0000256" key="5">
    <source>
        <dbReference type="ARBA" id="ARBA00023128"/>
    </source>
</evidence>
<dbReference type="GO" id="GO:0046041">
    <property type="term" value="P:ITP metabolic process"/>
    <property type="evidence" value="ECO:0007669"/>
    <property type="project" value="UniProtKB-UniRule"/>
</dbReference>
<dbReference type="GO" id="GO:0004017">
    <property type="term" value="F:AMP kinase activity"/>
    <property type="evidence" value="ECO:0007669"/>
    <property type="project" value="InterPro"/>
</dbReference>